<evidence type="ECO:0008006" key="4">
    <source>
        <dbReference type="Google" id="ProtNLM"/>
    </source>
</evidence>
<keyword evidence="3" id="KW-1185">Reference proteome</keyword>
<keyword evidence="1" id="KW-0732">Signal</keyword>
<protein>
    <recommendedName>
        <fullName evidence="4">Secreted protein</fullName>
    </recommendedName>
</protein>
<reference evidence="2 3" key="1">
    <citation type="submission" date="2024-04" db="EMBL/GenBank/DDBJ databases">
        <title>Phyllosticta paracitricarpa is synonymous to the EU quarantine fungus P. citricarpa based on phylogenomic analyses.</title>
        <authorList>
            <consortium name="Lawrence Berkeley National Laboratory"/>
            <person name="Van Ingen-Buijs V.A."/>
            <person name="Van Westerhoven A.C."/>
            <person name="Haridas S."/>
            <person name="Skiadas P."/>
            <person name="Martin F."/>
            <person name="Groenewald J.Z."/>
            <person name="Crous P.W."/>
            <person name="Seidl M.F."/>
        </authorList>
    </citation>
    <scope>NUCLEOTIDE SEQUENCE [LARGE SCALE GENOMIC DNA]</scope>
    <source>
        <strain evidence="2 3">CBS 123374</strain>
    </source>
</reference>
<dbReference type="EMBL" id="JBBWRZ010000008">
    <property type="protein sequence ID" value="KAK8230888.1"/>
    <property type="molecule type" value="Genomic_DNA"/>
</dbReference>
<evidence type="ECO:0000256" key="1">
    <source>
        <dbReference type="SAM" id="SignalP"/>
    </source>
</evidence>
<comment type="caution">
    <text evidence="2">The sequence shown here is derived from an EMBL/GenBank/DDBJ whole genome shotgun (WGS) entry which is preliminary data.</text>
</comment>
<organism evidence="2 3">
    <name type="scientific">Phyllosticta capitalensis</name>
    <dbReference type="NCBI Taxonomy" id="121624"/>
    <lineage>
        <taxon>Eukaryota</taxon>
        <taxon>Fungi</taxon>
        <taxon>Dikarya</taxon>
        <taxon>Ascomycota</taxon>
        <taxon>Pezizomycotina</taxon>
        <taxon>Dothideomycetes</taxon>
        <taxon>Dothideomycetes incertae sedis</taxon>
        <taxon>Botryosphaeriales</taxon>
        <taxon>Phyllostictaceae</taxon>
        <taxon>Phyllosticta</taxon>
    </lineage>
</organism>
<evidence type="ECO:0000313" key="3">
    <source>
        <dbReference type="Proteomes" id="UP001492380"/>
    </source>
</evidence>
<proteinExistence type="predicted"/>
<gene>
    <name evidence="2" type="ORF">HDK90DRAFT_492053</name>
</gene>
<evidence type="ECO:0000313" key="2">
    <source>
        <dbReference type="EMBL" id="KAK8230888.1"/>
    </source>
</evidence>
<feature type="signal peptide" evidence="1">
    <location>
        <begin position="1"/>
        <end position="29"/>
    </location>
</feature>
<sequence>MVIGIGYRLQSATAILLFLFSHFLQPSFSHESLNARRQFEVAASTTKPTKPEASIPKTYYCTLSYIGKALPLFTNLLLTHDAASDILFSFSFEPAETNETIDWAPKRIGRLGR</sequence>
<name>A0ABR1YK28_9PEZI</name>
<accession>A0ABR1YK28</accession>
<dbReference type="Proteomes" id="UP001492380">
    <property type="component" value="Unassembled WGS sequence"/>
</dbReference>
<feature type="chain" id="PRO_5046892489" description="Secreted protein" evidence="1">
    <location>
        <begin position="30"/>
        <end position="113"/>
    </location>
</feature>